<dbReference type="Pfam" id="PF14358">
    <property type="entry name" value="DUF4405"/>
    <property type="match status" value="1"/>
</dbReference>
<organism evidence="4 5">
    <name type="scientific">Fibrella rubiginis</name>
    <dbReference type="NCBI Taxonomy" id="2817060"/>
    <lineage>
        <taxon>Bacteria</taxon>
        <taxon>Pseudomonadati</taxon>
        <taxon>Bacteroidota</taxon>
        <taxon>Cytophagia</taxon>
        <taxon>Cytophagales</taxon>
        <taxon>Spirosomataceae</taxon>
        <taxon>Fibrella</taxon>
    </lineage>
</organism>
<evidence type="ECO:0000313" key="4">
    <source>
        <dbReference type="EMBL" id="MBO0938381.1"/>
    </source>
</evidence>
<keyword evidence="2" id="KW-1133">Transmembrane helix</keyword>
<dbReference type="AlphaFoldDB" id="A0A939K6I9"/>
<accession>A0A939K6I9</accession>
<feature type="transmembrane region" description="Helical" evidence="2">
    <location>
        <begin position="76"/>
        <end position="97"/>
    </location>
</feature>
<evidence type="ECO:0000256" key="1">
    <source>
        <dbReference type="SAM" id="MobiDB-lite"/>
    </source>
</evidence>
<protein>
    <submittedName>
        <fullName evidence="4">DUF4405 domain-containing protein</fullName>
    </submittedName>
</protein>
<evidence type="ECO:0000313" key="5">
    <source>
        <dbReference type="Proteomes" id="UP000664034"/>
    </source>
</evidence>
<sequence length="219" mass="22793">MKSKNLVSLSVAAVFTVLAITGLLIYFGQGSHVVEHTHAWFGVLFVAAAVFHIVNNWSSIKGYSTDKKTGGIRRELIVASVVALLFLGGIAADLPGFKALPNGGKALFGKKRPGGPGGPEGRPGPPNGERGEGNRNGAEQAVLTSAAIDSIARQMVAQQLAANAQTIQFDTTAALGHDVILAQGTATSTKPGSAKFRFTQVLTLADHVWKVAAKQTAPL</sequence>
<gene>
    <name evidence="4" type="ORF">J2I47_17650</name>
</gene>
<dbReference type="Gene3D" id="1.20.950.20">
    <property type="entry name" value="Transmembrane di-heme cytochromes, Chain C"/>
    <property type="match status" value="1"/>
</dbReference>
<proteinExistence type="predicted"/>
<evidence type="ECO:0000256" key="2">
    <source>
        <dbReference type="SAM" id="Phobius"/>
    </source>
</evidence>
<keyword evidence="5" id="KW-1185">Reference proteome</keyword>
<name>A0A939K6I9_9BACT</name>
<evidence type="ECO:0000259" key="3">
    <source>
        <dbReference type="Pfam" id="PF14358"/>
    </source>
</evidence>
<dbReference type="InterPro" id="IPR025517">
    <property type="entry name" value="DUF4405"/>
</dbReference>
<feature type="region of interest" description="Disordered" evidence="1">
    <location>
        <begin position="108"/>
        <end position="135"/>
    </location>
</feature>
<keyword evidence="2" id="KW-0472">Membrane</keyword>
<feature type="transmembrane region" description="Helical" evidence="2">
    <location>
        <begin position="7"/>
        <end position="27"/>
    </location>
</feature>
<dbReference type="RefSeq" id="WP_207365919.1">
    <property type="nucleotide sequence ID" value="NZ_JAFMYV010000009.1"/>
</dbReference>
<feature type="transmembrane region" description="Helical" evidence="2">
    <location>
        <begin position="39"/>
        <end position="55"/>
    </location>
</feature>
<keyword evidence="2" id="KW-0812">Transmembrane</keyword>
<reference evidence="4" key="1">
    <citation type="submission" date="2021-03" db="EMBL/GenBank/DDBJ databases">
        <title>Fibrella sp. HMF5335 genome sequencing and assembly.</title>
        <authorList>
            <person name="Kang H."/>
            <person name="Kim H."/>
            <person name="Bae S."/>
            <person name="Joh K."/>
        </authorList>
    </citation>
    <scope>NUCLEOTIDE SEQUENCE</scope>
    <source>
        <strain evidence="4">HMF5335</strain>
    </source>
</reference>
<dbReference type="Proteomes" id="UP000664034">
    <property type="component" value="Unassembled WGS sequence"/>
</dbReference>
<comment type="caution">
    <text evidence="4">The sequence shown here is derived from an EMBL/GenBank/DDBJ whole genome shotgun (WGS) entry which is preliminary data.</text>
</comment>
<feature type="domain" description="Flavinylation-associated cytochrome" evidence="3">
    <location>
        <begin position="6"/>
        <end position="57"/>
    </location>
</feature>
<dbReference type="EMBL" id="JAFMYV010000009">
    <property type="protein sequence ID" value="MBO0938381.1"/>
    <property type="molecule type" value="Genomic_DNA"/>
</dbReference>